<protein>
    <recommendedName>
        <fullName evidence="3">Zinc ribbon domain-containing protein</fullName>
    </recommendedName>
</protein>
<gene>
    <name evidence="1" type="ORF">PN36_07640</name>
</gene>
<keyword evidence="2" id="KW-1185">Reference proteome</keyword>
<dbReference type="AlphaFoldDB" id="A0A4E0QR18"/>
<dbReference type="Proteomes" id="UP000030428">
    <property type="component" value="Unassembled WGS sequence"/>
</dbReference>
<proteinExistence type="predicted"/>
<evidence type="ECO:0000313" key="1">
    <source>
        <dbReference type="EMBL" id="TGO03369.1"/>
    </source>
</evidence>
<accession>A0A4E0QR18</accession>
<organism evidence="1 2">
    <name type="scientific">Candidatus Thiomargarita nelsonii</name>
    <dbReference type="NCBI Taxonomy" id="1003181"/>
    <lineage>
        <taxon>Bacteria</taxon>
        <taxon>Pseudomonadati</taxon>
        <taxon>Pseudomonadota</taxon>
        <taxon>Gammaproteobacteria</taxon>
        <taxon>Thiotrichales</taxon>
        <taxon>Thiotrichaceae</taxon>
        <taxon>Thiomargarita</taxon>
    </lineage>
</organism>
<comment type="caution">
    <text evidence="1">The sequence shown here is derived from an EMBL/GenBank/DDBJ whole genome shotgun (WGS) entry which is preliminary data.</text>
</comment>
<dbReference type="EMBL" id="JSZA02000022">
    <property type="protein sequence ID" value="TGO03369.1"/>
    <property type="molecule type" value="Genomic_DNA"/>
</dbReference>
<name>A0A4E0QR18_9GAMM</name>
<sequence length="488" mass="54776">MENLKEPFDRRISTLAILCPHTHQAKHEFNQSETAASIESCPKCHGLIKYCPHCQHANRLAAHYCVECGTQLMIQAKVPSQLLRPGEIRQEAKALSNYSLDNSLQLPEGHRPFMWFSVQEGLLVLTKNQAQRALPLALHFLPDYQFDSRALLLTKDFPSYTTWIQQPLVSEQGLFVACEDKLLYFPTHGYDRLFAPQYWRPDPGYKILAIALGEDGHPFLLVSDSENNLQLLLGNAQSGQWGNTRINLEKPTNEGGYAIAVGRAVPELCAIYDGNELLLVNLTSKTVQHQLQLKDAVIPPDALFHKRVKASYFEPFLIGTQTDSLRCIMPVSSSALKAGVVRFEGSQATPINTSEFKMGTWLLPDPWGVGFIVWSEDAVQRYEGHQPSWQDDGGDFSLLVPLQTPHWFVGQTQEVSSYSPETNDIVVFSSRQSDDRYSINLECRPQLSNVKGSKVAGMPPIQSNGRLFIALRDTNDDTVTVYTMQIAR</sequence>
<evidence type="ECO:0008006" key="3">
    <source>
        <dbReference type="Google" id="ProtNLM"/>
    </source>
</evidence>
<evidence type="ECO:0000313" key="2">
    <source>
        <dbReference type="Proteomes" id="UP000030428"/>
    </source>
</evidence>
<reference evidence="1 2" key="1">
    <citation type="journal article" date="2016" name="Front. Microbiol.">
        <title>Single-Cell (Meta-)Genomics of a Dimorphic Candidatus Thiomargarita nelsonii Reveals Genomic Plasticity.</title>
        <authorList>
            <person name="Flood B.E."/>
            <person name="Fliss P."/>
            <person name="Jones D.S."/>
            <person name="Dick G.J."/>
            <person name="Jain S."/>
            <person name="Kaster A.K."/>
            <person name="Winkel M."/>
            <person name="Mussmann M."/>
            <person name="Bailey J."/>
        </authorList>
    </citation>
    <scope>NUCLEOTIDE SEQUENCE [LARGE SCALE GENOMIC DNA]</scope>
    <source>
        <strain evidence="1">Hydrate Ridge</strain>
    </source>
</reference>